<dbReference type="EMBL" id="JAIWYP010000012">
    <property type="protein sequence ID" value="KAH3728162.1"/>
    <property type="molecule type" value="Genomic_DNA"/>
</dbReference>
<feature type="compositionally biased region" description="Polar residues" evidence="1">
    <location>
        <begin position="1"/>
        <end position="14"/>
    </location>
</feature>
<evidence type="ECO:0000313" key="3">
    <source>
        <dbReference type="Proteomes" id="UP000828390"/>
    </source>
</evidence>
<reference evidence="2" key="1">
    <citation type="journal article" date="2019" name="bioRxiv">
        <title>The Genome of the Zebra Mussel, Dreissena polymorpha: A Resource for Invasive Species Research.</title>
        <authorList>
            <person name="McCartney M.A."/>
            <person name="Auch B."/>
            <person name="Kono T."/>
            <person name="Mallez S."/>
            <person name="Zhang Y."/>
            <person name="Obille A."/>
            <person name="Becker A."/>
            <person name="Abrahante J.E."/>
            <person name="Garbe J."/>
            <person name="Badalamenti J.P."/>
            <person name="Herman A."/>
            <person name="Mangelson H."/>
            <person name="Liachko I."/>
            <person name="Sullivan S."/>
            <person name="Sone E.D."/>
            <person name="Koren S."/>
            <person name="Silverstein K.A.T."/>
            <person name="Beckman K.B."/>
            <person name="Gohl D.M."/>
        </authorList>
    </citation>
    <scope>NUCLEOTIDE SEQUENCE</scope>
    <source>
        <strain evidence="2">Duluth1</strain>
        <tissue evidence="2">Whole animal</tissue>
    </source>
</reference>
<reference evidence="2" key="2">
    <citation type="submission" date="2020-11" db="EMBL/GenBank/DDBJ databases">
        <authorList>
            <person name="McCartney M.A."/>
            <person name="Auch B."/>
            <person name="Kono T."/>
            <person name="Mallez S."/>
            <person name="Becker A."/>
            <person name="Gohl D.M."/>
            <person name="Silverstein K.A.T."/>
            <person name="Koren S."/>
            <person name="Bechman K.B."/>
            <person name="Herman A."/>
            <person name="Abrahante J.E."/>
            <person name="Garbe J."/>
        </authorList>
    </citation>
    <scope>NUCLEOTIDE SEQUENCE</scope>
    <source>
        <strain evidence="2">Duluth1</strain>
        <tissue evidence="2">Whole animal</tissue>
    </source>
</reference>
<sequence>MHSVAVQRTSGSSDDGTRWISKRRPQKFPYPTEKSSRKSFAIYYCPGHDVHALAADRDLSCLAI</sequence>
<evidence type="ECO:0000256" key="1">
    <source>
        <dbReference type="SAM" id="MobiDB-lite"/>
    </source>
</evidence>
<protein>
    <submittedName>
        <fullName evidence="2">Uncharacterized protein</fullName>
    </submittedName>
</protein>
<dbReference type="Proteomes" id="UP000828390">
    <property type="component" value="Unassembled WGS sequence"/>
</dbReference>
<dbReference type="AlphaFoldDB" id="A0A9D4CNC2"/>
<proteinExistence type="predicted"/>
<feature type="region of interest" description="Disordered" evidence="1">
    <location>
        <begin position="1"/>
        <end position="36"/>
    </location>
</feature>
<keyword evidence="3" id="KW-1185">Reference proteome</keyword>
<evidence type="ECO:0000313" key="2">
    <source>
        <dbReference type="EMBL" id="KAH3728162.1"/>
    </source>
</evidence>
<name>A0A9D4CNC2_DREPO</name>
<accession>A0A9D4CNC2</accession>
<gene>
    <name evidence="2" type="ORF">DPMN_054109</name>
</gene>
<comment type="caution">
    <text evidence="2">The sequence shown here is derived from an EMBL/GenBank/DDBJ whole genome shotgun (WGS) entry which is preliminary data.</text>
</comment>
<organism evidence="2 3">
    <name type="scientific">Dreissena polymorpha</name>
    <name type="common">Zebra mussel</name>
    <name type="synonym">Mytilus polymorpha</name>
    <dbReference type="NCBI Taxonomy" id="45954"/>
    <lineage>
        <taxon>Eukaryota</taxon>
        <taxon>Metazoa</taxon>
        <taxon>Spiralia</taxon>
        <taxon>Lophotrochozoa</taxon>
        <taxon>Mollusca</taxon>
        <taxon>Bivalvia</taxon>
        <taxon>Autobranchia</taxon>
        <taxon>Heteroconchia</taxon>
        <taxon>Euheterodonta</taxon>
        <taxon>Imparidentia</taxon>
        <taxon>Neoheterodontei</taxon>
        <taxon>Myida</taxon>
        <taxon>Dreissenoidea</taxon>
        <taxon>Dreissenidae</taxon>
        <taxon>Dreissena</taxon>
    </lineage>
</organism>